<protein>
    <submittedName>
        <fullName evidence="1">Uncharacterized protein</fullName>
    </submittedName>
</protein>
<evidence type="ECO:0000313" key="1">
    <source>
        <dbReference type="EMBL" id="PON53875.1"/>
    </source>
</evidence>
<dbReference type="Proteomes" id="UP000237000">
    <property type="component" value="Unassembled WGS sequence"/>
</dbReference>
<accession>A0A2P5BYP4</accession>
<dbReference type="AlphaFoldDB" id="A0A2P5BYP4"/>
<gene>
    <name evidence="1" type="ORF">TorRG33x02_304080</name>
</gene>
<name>A0A2P5BYP4_TREOI</name>
<reference evidence="2" key="1">
    <citation type="submission" date="2016-06" db="EMBL/GenBank/DDBJ databases">
        <title>Parallel loss of symbiosis genes in relatives of nitrogen-fixing non-legume Parasponia.</title>
        <authorList>
            <person name="Van Velzen R."/>
            <person name="Holmer R."/>
            <person name="Bu F."/>
            <person name="Rutten L."/>
            <person name="Van Zeijl A."/>
            <person name="Liu W."/>
            <person name="Santuari L."/>
            <person name="Cao Q."/>
            <person name="Sharma T."/>
            <person name="Shen D."/>
            <person name="Roswanjaya Y."/>
            <person name="Wardhani T."/>
            <person name="Kalhor M.S."/>
            <person name="Jansen J."/>
            <person name="Van den Hoogen J."/>
            <person name="Gungor B."/>
            <person name="Hartog M."/>
            <person name="Hontelez J."/>
            <person name="Verver J."/>
            <person name="Yang W.-C."/>
            <person name="Schijlen E."/>
            <person name="Repin R."/>
            <person name="Schilthuizen M."/>
            <person name="Schranz E."/>
            <person name="Heidstra R."/>
            <person name="Miyata K."/>
            <person name="Fedorova E."/>
            <person name="Kohlen W."/>
            <person name="Bisseling T."/>
            <person name="Smit S."/>
            <person name="Geurts R."/>
        </authorList>
    </citation>
    <scope>NUCLEOTIDE SEQUENCE [LARGE SCALE GENOMIC DNA]</scope>
    <source>
        <strain evidence="2">cv. RG33-2</strain>
    </source>
</reference>
<dbReference type="EMBL" id="JXTC01000439">
    <property type="protein sequence ID" value="PON53875.1"/>
    <property type="molecule type" value="Genomic_DNA"/>
</dbReference>
<comment type="caution">
    <text evidence="1">The sequence shown here is derived from an EMBL/GenBank/DDBJ whole genome shotgun (WGS) entry which is preliminary data.</text>
</comment>
<keyword evidence="2" id="KW-1185">Reference proteome</keyword>
<organism evidence="1 2">
    <name type="scientific">Trema orientale</name>
    <name type="common">Charcoal tree</name>
    <name type="synonym">Celtis orientalis</name>
    <dbReference type="NCBI Taxonomy" id="63057"/>
    <lineage>
        <taxon>Eukaryota</taxon>
        <taxon>Viridiplantae</taxon>
        <taxon>Streptophyta</taxon>
        <taxon>Embryophyta</taxon>
        <taxon>Tracheophyta</taxon>
        <taxon>Spermatophyta</taxon>
        <taxon>Magnoliopsida</taxon>
        <taxon>eudicotyledons</taxon>
        <taxon>Gunneridae</taxon>
        <taxon>Pentapetalae</taxon>
        <taxon>rosids</taxon>
        <taxon>fabids</taxon>
        <taxon>Rosales</taxon>
        <taxon>Cannabaceae</taxon>
        <taxon>Trema</taxon>
    </lineage>
</organism>
<evidence type="ECO:0000313" key="2">
    <source>
        <dbReference type="Proteomes" id="UP000237000"/>
    </source>
</evidence>
<sequence>MLELFYSLRNVRCVGAFSHATFETSHRARDIANGRAIGTAVLDCDAVAPLVFGGWCHISQATAPRYHGLALWRYISQATAPTSWKNWRCDA</sequence>
<dbReference type="InParanoid" id="A0A2P5BYP4"/>
<proteinExistence type="predicted"/>